<dbReference type="InterPro" id="IPR003439">
    <property type="entry name" value="ABC_transporter-like_ATP-bd"/>
</dbReference>
<feature type="domain" description="ABC transporter" evidence="9">
    <location>
        <begin position="2"/>
        <end position="236"/>
    </location>
</feature>
<dbReference type="EMBL" id="VUNH01000002">
    <property type="protein sequence ID" value="MST54828.1"/>
    <property type="molecule type" value="Genomic_DNA"/>
</dbReference>
<organism evidence="10 11">
    <name type="scientific">Pyramidobacter porci</name>
    <dbReference type="NCBI Taxonomy" id="2605789"/>
    <lineage>
        <taxon>Bacteria</taxon>
        <taxon>Thermotogati</taxon>
        <taxon>Synergistota</taxon>
        <taxon>Synergistia</taxon>
        <taxon>Synergistales</taxon>
        <taxon>Dethiosulfovibrionaceae</taxon>
        <taxon>Pyramidobacter</taxon>
    </lineage>
</organism>
<gene>
    <name evidence="10" type="ORF">FYJ74_02015</name>
</gene>
<dbReference type="SUPFAM" id="SSF52540">
    <property type="entry name" value="P-loop containing nucleoside triphosphate hydrolases"/>
    <property type="match status" value="1"/>
</dbReference>
<evidence type="ECO:0000256" key="5">
    <source>
        <dbReference type="ARBA" id="ARBA00022741"/>
    </source>
</evidence>
<protein>
    <submittedName>
        <fullName evidence="10">Energy-coupling factor transporter ATPase</fullName>
    </submittedName>
</protein>
<keyword evidence="5" id="KW-0547">Nucleotide-binding</keyword>
<keyword evidence="3" id="KW-0813">Transport</keyword>
<comment type="subcellular location">
    <subcellularLocation>
        <location evidence="1">Cell membrane</location>
    </subcellularLocation>
</comment>
<dbReference type="PROSITE" id="PS00211">
    <property type="entry name" value="ABC_TRANSPORTER_1"/>
    <property type="match status" value="1"/>
</dbReference>
<comment type="caution">
    <text evidence="10">The sequence shown here is derived from an EMBL/GenBank/DDBJ whole genome shotgun (WGS) entry which is preliminary data.</text>
</comment>
<evidence type="ECO:0000256" key="4">
    <source>
        <dbReference type="ARBA" id="ARBA00022475"/>
    </source>
</evidence>
<dbReference type="CDD" id="cd03225">
    <property type="entry name" value="ABC_cobalt_CbiO_domain1"/>
    <property type="match status" value="1"/>
</dbReference>
<dbReference type="GO" id="GO:0042626">
    <property type="term" value="F:ATPase-coupled transmembrane transporter activity"/>
    <property type="evidence" value="ECO:0007669"/>
    <property type="project" value="TreeGrafter"/>
</dbReference>
<name>A0A6L5Y9Y4_9BACT</name>
<dbReference type="PANTHER" id="PTHR43553:SF24">
    <property type="entry name" value="ENERGY-COUPLING FACTOR TRANSPORTER ATP-BINDING PROTEIN ECFA1"/>
    <property type="match status" value="1"/>
</dbReference>
<comment type="similarity">
    <text evidence="2">Belongs to the ABC transporter superfamily.</text>
</comment>
<dbReference type="Pfam" id="PF00005">
    <property type="entry name" value="ABC_tran"/>
    <property type="match status" value="1"/>
</dbReference>
<dbReference type="InterPro" id="IPR015856">
    <property type="entry name" value="ABC_transpr_CbiO/EcfA_su"/>
</dbReference>
<keyword evidence="4" id="KW-1003">Cell membrane</keyword>
<dbReference type="InterPro" id="IPR050095">
    <property type="entry name" value="ECF_ABC_transporter_ATP-bd"/>
</dbReference>
<dbReference type="SMART" id="SM00382">
    <property type="entry name" value="AAA"/>
    <property type="match status" value="1"/>
</dbReference>
<evidence type="ECO:0000313" key="10">
    <source>
        <dbReference type="EMBL" id="MST54828.1"/>
    </source>
</evidence>
<proteinExistence type="inferred from homology"/>
<dbReference type="AlphaFoldDB" id="A0A6L5Y9Y4"/>
<reference evidence="10 11" key="1">
    <citation type="submission" date="2019-08" db="EMBL/GenBank/DDBJ databases">
        <title>In-depth cultivation of the pig gut microbiome towards novel bacterial diversity and tailored functional studies.</title>
        <authorList>
            <person name="Wylensek D."/>
            <person name="Hitch T.C.A."/>
            <person name="Clavel T."/>
        </authorList>
    </citation>
    <scope>NUCLEOTIDE SEQUENCE [LARGE SCALE GENOMIC DNA]</scope>
    <source>
        <strain evidence="10 11">SM-530-WT-4B</strain>
    </source>
</reference>
<dbReference type="InterPro" id="IPR030947">
    <property type="entry name" value="EcfA_1"/>
</dbReference>
<dbReference type="NCBIfam" id="TIGR04520">
    <property type="entry name" value="ECF_ATPase_1"/>
    <property type="match status" value="1"/>
</dbReference>
<evidence type="ECO:0000256" key="2">
    <source>
        <dbReference type="ARBA" id="ARBA00005417"/>
    </source>
</evidence>
<evidence type="ECO:0000256" key="6">
    <source>
        <dbReference type="ARBA" id="ARBA00022840"/>
    </source>
</evidence>
<evidence type="ECO:0000256" key="7">
    <source>
        <dbReference type="ARBA" id="ARBA00022967"/>
    </source>
</evidence>
<sequence length="275" mass="29768">MISLRGVGYSYSDTGRPALENVSFEVRQGEWIALVGSNGSGKSTLAKHLNALLVPMQGACFILGRDSREEKNLWKIRSSVSMVFQNPENQIVSTVVEDDVAFGPENLGLPAAEIRRRVDEALKVCGLAEKADKAVYTLSGGQKQRLAIAGALAMGTQCLVLDEPTAMLDPEGRQEVAALLRELHGRGITIMQVTHRLEEVIGADRVIVLDQGRFDWEGTPDQLFRLKDIGARWGLEAPPIVILRERLVAAGLIAKDTPPTAEGIGTALCLSSSKI</sequence>
<keyword evidence="11" id="KW-1185">Reference proteome</keyword>
<dbReference type="InterPro" id="IPR003593">
    <property type="entry name" value="AAA+_ATPase"/>
</dbReference>
<dbReference type="InterPro" id="IPR017871">
    <property type="entry name" value="ABC_transporter-like_CS"/>
</dbReference>
<dbReference type="GO" id="GO:0016887">
    <property type="term" value="F:ATP hydrolysis activity"/>
    <property type="evidence" value="ECO:0007669"/>
    <property type="project" value="InterPro"/>
</dbReference>
<evidence type="ECO:0000256" key="8">
    <source>
        <dbReference type="ARBA" id="ARBA00023136"/>
    </source>
</evidence>
<dbReference type="Gene3D" id="3.40.50.300">
    <property type="entry name" value="P-loop containing nucleotide triphosphate hydrolases"/>
    <property type="match status" value="1"/>
</dbReference>
<evidence type="ECO:0000256" key="1">
    <source>
        <dbReference type="ARBA" id="ARBA00004236"/>
    </source>
</evidence>
<dbReference type="PROSITE" id="PS50893">
    <property type="entry name" value="ABC_TRANSPORTER_2"/>
    <property type="match status" value="1"/>
</dbReference>
<dbReference type="GO" id="GO:0005524">
    <property type="term" value="F:ATP binding"/>
    <property type="evidence" value="ECO:0007669"/>
    <property type="project" value="UniProtKB-KW"/>
</dbReference>
<dbReference type="PANTHER" id="PTHR43553">
    <property type="entry name" value="HEAVY METAL TRANSPORTER"/>
    <property type="match status" value="1"/>
</dbReference>
<keyword evidence="6" id="KW-0067">ATP-binding</keyword>
<dbReference type="FunFam" id="3.40.50.300:FF:000224">
    <property type="entry name" value="Energy-coupling factor transporter ATP-binding protein EcfA"/>
    <property type="match status" value="1"/>
</dbReference>
<dbReference type="GO" id="GO:0043190">
    <property type="term" value="C:ATP-binding cassette (ABC) transporter complex"/>
    <property type="evidence" value="ECO:0007669"/>
    <property type="project" value="TreeGrafter"/>
</dbReference>
<dbReference type="InterPro" id="IPR027417">
    <property type="entry name" value="P-loop_NTPase"/>
</dbReference>
<keyword evidence="8" id="KW-0472">Membrane</keyword>
<evidence type="ECO:0000256" key="3">
    <source>
        <dbReference type="ARBA" id="ARBA00022448"/>
    </source>
</evidence>
<evidence type="ECO:0000259" key="9">
    <source>
        <dbReference type="PROSITE" id="PS50893"/>
    </source>
</evidence>
<accession>A0A6L5Y9Y4</accession>
<evidence type="ECO:0000313" key="11">
    <source>
        <dbReference type="Proteomes" id="UP000473699"/>
    </source>
</evidence>
<keyword evidence="7" id="KW-1278">Translocase</keyword>
<dbReference type="Proteomes" id="UP000473699">
    <property type="component" value="Unassembled WGS sequence"/>
</dbReference>